<evidence type="ECO:0000256" key="1">
    <source>
        <dbReference type="SAM" id="Coils"/>
    </source>
</evidence>
<dbReference type="InterPro" id="IPR009057">
    <property type="entry name" value="Homeodomain-like_sf"/>
</dbReference>
<gene>
    <name evidence="2" type="ORF">BJ994_002295</name>
</gene>
<evidence type="ECO:0000313" key="3">
    <source>
        <dbReference type="Proteomes" id="UP000547458"/>
    </source>
</evidence>
<dbReference type="SUPFAM" id="SSF46689">
    <property type="entry name" value="Homeodomain-like"/>
    <property type="match status" value="1"/>
</dbReference>
<protein>
    <submittedName>
        <fullName evidence="2">Transposase-like protein</fullName>
    </submittedName>
</protein>
<organism evidence="2 3">
    <name type="scientific">Arthrobacter pigmenti</name>
    <dbReference type="NCBI Taxonomy" id="271432"/>
    <lineage>
        <taxon>Bacteria</taxon>
        <taxon>Bacillati</taxon>
        <taxon>Actinomycetota</taxon>
        <taxon>Actinomycetes</taxon>
        <taxon>Micrococcales</taxon>
        <taxon>Micrococcaceae</taxon>
        <taxon>Arthrobacter</taxon>
    </lineage>
</organism>
<dbReference type="Proteomes" id="UP000547458">
    <property type="component" value="Unassembled WGS sequence"/>
</dbReference>
<reference evidence="2 3" key="1">
    <citation type="submission" date="2020-03" db="EMBL/GenBank/DDBJ databases">
        <title>Sequencing the genomes of 1000 actinobacteria strains.</title>
        <authorList>
            <person name="Klenk H.-P."/>
        </authorList>
    </citation>
    <scope>NUCLEOTIDE SEQUENCE [LARGE SCALE GENOMIC DNA]</scope>
    <source>
        <strain evidence="2 3">DSM 16403</strain>
    </source>
</reference>
<feature type="coiled-coil region" evidence="1">
    <location>
        <begin position="73"/>
        <end position="100"/>
    </location>
</feature>
<keyword evidence="1" id="KW-0175">Coiled coil</keyword>
<accession>A0A846RQ56</accession>
<sequence>MMVVHRRSSNRDSFTANERLAILAEYEAAAPGQKQVVCRRYDVNQTSVLRWRKDQRAGLLEPSEGKHRGHVMNKRERADYVRALRENETLKAKLAQSESAVEVLGKASELLASMAKSSRIRIPETPDQTEIPVAFRTTKPQDGLGK</sequence>
<name>A0A846RQ56_9MICC</name>
<evidence type="ECO:0000313" key="2">
    <source>
        <dbReference type="EMBL" id="NJC23219.1"/>
    </source>
</evidence>
<dbReference type="RefSeq" id="WP_167994265.1">
    <property type="nucleotide sequence ID" value="NZ_JAATJL010000001.1"/>
</dbReference>
<proteinExistence type="predicted"/>
<dbReference type="AlphaFoldDB" id="A0A846RQ56"/>
<keyword evidence="3" id="KW-1185">Reference proteome</keyword>
<dbReference type="EMBL" id="JAATJL010000001">
    <property type="protein sequence ID" value="NJC23219.1"/>
    <property type="molecule type" value="Genomic_DNA"/>
</dbReference>
<comment type="caution">
    <text evidence="2">The sequence shown here is derived from an EMBL/GenBank/DDBJ whole genome shotgun (WGS) entry which is preliminary data.</text>
</comment>